<evidence type="ECO:0000313" key="1">
    <source>
        <dbReference type="EMBL" id="KAL0630440.1"/>
    </source>
</evidence>
<dbReference type="EMBL" id="JBBBZM010000649">
    <property type="protein sequence ID" value="KAL0630440.1"/>
    <property type="molecule type" value="Genomic_DNA"/>
</dbReference>
<organism evidence="1 2">
    <name type="scientific">Discina gigas</name>
    <dbReference type="NCBI Taxonomy" id="1032678"/>
    <lineage>
        <taxon>Eukaryota</taxon>
        <taxon>Fungi</taxon>
        <taxon>Dikarya</taxon>
        <taxon>Ascomycota</taxon>
        <taxon>Pezizomycotina</taxon>
        <taxon>Pezizomycetes</taxon>
        <taxon>Pezizales</taxon>
        <taxon>Discinaceae</taxon>
        <taxon>Discina</taxon>
    </lineage>
</organism>
<accession>A0ABR3G3D3</accession>
<dbReference type="Proteomes" id="UP001447188">
    <property type="component" value="Unassembled WGS sequence"/>
</dbReference>
<keyword evidence="2" id="KW-1185">Reference proteome</keyword>
<protein>
    <submittedName>
        <fullName evidence="1">Uncharacterized protein</fullName>
    </submittedName>
</protein>
<proteinExistence type="predicted"/>
<sequence>MVHPSQARTIDNPVEQERLLAQGWLIGTPKPKTKDAKRMRLSRAQRRAEGWMSLLLWLSPEDVAAVKAALKTGEENYDDDSRKWSRRMSWAQEQNAKGQKHLKWITNPRVRPSWRGCKACEYQAALEWSVPSRWQPQLFRDLDRLQALEAAAAPDPDKAQAMKARALHAGAAKVNGLHAAIDAGVELYRLQLVNWTGTATARAIWLTKRIYPDGKTDRSGKPCGWRTVYDHLNTLQL</sequence>
<gene>
    <name evidence="1" type="ORF">Q9L58_010712</name>
</gene>
<reference evidence="1 2" key="1">
    <citation type="submission" date="2024-02" db="EMBL/GenBank/DDBJ databases">
        <title>Discinaceae phylogenomics.</title>
        <authorList>
            <person name="Dirks A.C."/>
            <person name="James T.Y."/>
        </authorList>
    </citation>
    <scope>NUCLEOTIDE SEQUENCE [LARGE SCALE GENOMIC DNA]</scope>
    <source>
        <strain evidence="1 2">ACD0624</strain>
    </source>
</reference>
<name>A0ABR3G3D3_9PEZI</name>
<comment type="caution">
    <text evidence="1">The sequence shown here is derived from an EMBL/GenBank/DDBJ whole genome shotgun (WGS) entry which is preliminary data.</text>
</comment>
<evidence type="ECO:0000313" key="2">
    <source>
        <dbReference type="Proteomes" id="UP001447188"/>
    </source>
</evidence>